<feature type="transmembrane region" description="Helical" evidence="4">
    <location>
        <begin position="270"/>
        <end position="294"/>
    </location>
</feature>
<dbReference type="SUPFAM" id="SSF103473">
    <property type="entry name" value="MFS general substrate transporter"/>
    <property type="match status" value="1"/>
</dbReference>
<comment type="caution">
    <text evidence="6">The sequence shown here is derived from an EMBL/GenBank/DDBJ whole genome shotgun (WGS) entry which is preliminary data.</text>
</comment>
<feature type="transmembrane region" description="Helical" evidence="4">
    <location>
        <begin position="315"/>
        <end position="338"/>
    </location>
</feature>
<name>A0A0F4YNG1_RASE3</name>
<evidence type="ECO:0000259" key="5">
    <source>
        <dbReference type="PROSITE" id="PS50850"/>
    </source>
</evidence>
<dbReference type="InterPro" id="IPR011701">
    <property type="entry name" value="MFS"/>
</dbReference>
<dbReference type="InterPro" id="IPR020846">
    <property type="entry name" value="MFS_dom"/>
</dbReference>
<dbReference type="InterPro" id="IPR036259">
    <property type="entry name" value="MFS_trans_sf"/>
</dbReference>
<evidence type="ECO:0000256" key="3">
    <source>
        <dbReference type="SAM" id="MobiDB-lite"/>
    </source>
</evidence>
<comment type="subcellular location">
    <subcellularLocation>
        <location evidence="1">Membrane</location>
        <topology evidence="1">Multi-pass membrane protein</topology>
    </subcellularLocation>
</comment>
<dbReference type="AlphaFoldDB" id="A0A0F4YNG1"/>
<feature type="compositionally biased region" description="Polar residues" evidence="3">
    <location>
        <begin position="73"/>
        <end position="90"/>
    </location>
</feature>
<protein>
    <recommendedName>
        <fullName evidence="5">Major facilitator superfamily (MFS) profile domain-containing protein</fullName>
    </recommendedName>
</protein>
<dbReference type="GO" id="GO:0016020">
    <property type="term" value="C:membrane"/>
    <property type="evidence" value="ECO:0007669"/>
    <property type="project" value="UniProtKB-SubCell"/>
</dbReference>
<sequence length="528" mass="56730">MTSNVDSPDLLKGHDGKLDERVDSTAPSSLQASAPSQNDTEHNLAMSDAIASPVTAPRDEADPEKALDEPGRRSSTSSAETQPDGSSLMNPASRVLTDPYGNTYPEGGLKAWLVVFGSFMGLFGSLGLVNTVGTFQAYLSTHQLQDYSDGSVGWIFGVYAFLTFFCGVQVGPIFDAKGPRLLILPGSILVVVSMAIVGFCSQYWHFMVVLGIVNGIGTSLIFTPAVAAVGHFFYKRRGVATGMAATGGSIGGIVFPLMLDSLFPKIGFAWATRAVALVCLVLVGTSCILVRSRLPPKPASKENMLPDFRIFRDPVFTLTTAGIFFIEWGLFVPLSYISSYALAHGISPSFSYQLLAILNVGSFFGRWIPGYFADFVGRFNGIILTVLLCLLCTACLWLPAGSSVALLVIYALLFGFSSGSNISLTPVCVGQLCKTENYGRYYATAYTIVSFGLQLFRGAAEFHRGETAESGLETALGSLLTTIQCLLEKSTTMLYDVTIHHQNVALEGFLRRAATVLDITRSNLSRTT</sequence>
<dbReference type="GO" id="GO:0022857">
    <property type="term" value="F:transmembrane transporter activity"/>
    <property type="evidence" value="ECO:0007669"/>
    <property type="project" value="InterPro"/>
</dbReference>
<reference evidence="6 7" key="1">
    <citation type="submission" date="2015-04" db="EMBL/GenBank/DDBJ databases">
        <authorList>
            <person name="Heijne W.H."/>
            <person name="Fedorova N.D."/>
            <person name="Nierman W.C."/>
            <person name="Vollebregt A.W."/>
            <person name="Zhao Z."/>
            <person name="Wu L."/>
            <person name="Kumar M."/>
            <person name="Stam H."/>
            <person name="van den Berg M.A."/>
            <person name="Pel H.J."/>
        </authorList>
    </citation>
    <scope>NUCLEOTIDE SEQUENCE [LARGE SCALE GENOMIC DNA]</scope>
    <source>
        <strain evidence="6 7">CBS 393.64</strain>
    </source>
</reference>
<feature type="transmembrane region" description="Helical" evidence="4">
    <location>
        <begin position="181"/>
        <end position="199"/>
    </location>
</feature>
<evidence type="ECO:0000313" key="6">
    <source>
        <dbReference type="EMBL" id="KKA19779.1"/>
    </source>
</evidence>
<dbReference type="OrthoDB" id="410267at2759"/>
<feature type="transmembrane region" description="Helical" evidence="4">
    <location>
        <begin position="152"/>
        <end position="174"/>
    </location>
</feature>
<feature type="region of interest" description="Disordered" evidence="3">
    <location>
        <begin position="1"/>
        <end position="92"/>
    </location>
</feature>
<keyword evidence="4" id="KW-0472">Membrane</keyword>
<dbReference type="GeneID" id="25318539"/>
<evidence type="ECO:0000256" key="4">
    <source>
        <dbReference type="SAM" id="Phobius"/>
    </source>
</evidence>
<dbReference type="EMBL" id="LASV01000317">
    <property type="protein sequence ID" value="KKA19779.1"/>
    <property type="molecule type" value="Genomic_DNA"/>
</dbReference>
<feature type="compositionally biased region" description="Basic and acidic residues" evidence="3">
    <location>
        <begin position="9"/>
        <end position="23"/>
    </location>
</feature>
<dbReference type="PANTHER" id="PTHR11360:SF177">
    <property type="entry name" value="RIBOFLAVIN TRANSPORTER MCH5"/>
    <property type="match status" value="1"/>
</dbReference>
<evidence type="ECO:0000256" key="1">
    <source>
        <dbReference type="ARBA" id="ARBA00004141"/>
    </source>
</evidence>
<proteinExistence type="inferred from homology"/>
<dbReference type="PROSITE" id="PS50850">
    <property type="entry name" value="MFS"/>
    <property type="match status" value="1"/>
</dbReference>
<feature type="transmembrane region" description="Helical" evidence="4">
    <location>
        <begin position="239"/>
        <end position="258"/>
    </location>
</feature>
<feature type="domain" description="Major facilitator superfamily (MFS) profile" evidence="5">
    <location>
        <begin position="110"/>
        <end position="493"/>
    </location>
</feature>
<gene>
    <name evidence="6" type="ORF">T310_6227</name>
</gene>
<dbReference type="Proteomes" id="UP000053958">
    <property type="component" value="Unassembled WGS sequence"/>
</dbReference>
<accession>A0A0F4YNG1</accession>
<keyword evidence="7" id="KW-1185">Reference proteome</keyword>
<evidence type="ECO:0000256" key="2">
    <source>
        <dbReference type="ARBA" id="ARBA00006727"/>
    </source>
</evidence>
<comment type="similarity">
    <text evidence="2">Belongs to the major facilitator superfamily. Monocarboxylate porter (TC 2.A.1.13) family.</text>
</comment>
<dbReference type="RefSeq" id="XP_013326391.1">
    <property type="nucleotide sequence ID" value="XM_013470937.1"/>
</dbReference>
<dbReference type="Pfam" id="PF07690">
    <property type="entry name" value="MFS_1"/>
    <property type="match status" value="1"/>
</dbReference>
<evidence type="ECO:0000313" key="7">
    <source>
        <dbReference type="Proteomes" id="UP000053958"/>
    </source>
</evidence>
<feature type="transmembrane region" description="Helical" evidence="4">
    <location>
        <begin position="205"/>
        <end position="227"/>
    </location>
</feature>
<keyword evidence="4" id="KW-1133">Transmembrane helix</keyword>
<feature type="transmembrane region" description="Helical" evidence="4">
    <location>
        <begin position="406"/>
        <end position="429"/>
    </location>
</feature>
<keyword evidence="4" id="KW-0812">Transmembrane</keyword>
<feature type="transmembrane region" description="Helical" evidence="4">
    <location>
        <begin position="111"/>
        <end position="132"/>
    </location>
</feature>
<organism evidence="6 7">
    <name type="scientific">Rasamsonia emersonii (strain ATCC 16479 / CBS 393.64 / IMI 116815)</name>
    <dbReference type="NCBI Taxonomy" id="1408163"/>
    <lineage>
        <taxon>Eukaryota</taxon>
        <taxon>Fungi</taxon>
        <taxon>Dikarya</taxon>
        <taxon>Ascomycota</taxon>
        <taxon>Pezizomycotina</taxon>
        <taxon>Eurotiomycetes</taxon>
        <taxon>Eurotiomycetidae</taxon>
        <taxon>Eurotiales</taxon>
        <taxon>Trichocomaceae</taxon>
        <taxon>Rasamsonia</taxon>
    </lineage>
</organism>
<feature type="transmembrane region" description="Helical" evidence="4">
    <location>
        <begin position="350"/>
        <end position="369"/>
    </location>
</feature>
<feature type="compositionally biased region" description="Basic and acidic residues" evidence="3">
    <location>
        <begin position="57"/>
        <end position="72"/>
    </location>
</feature>
<dbReference type="PANTHER" id="PTHR11360">
    <property type="entry name" value="MONOCARBOXYLATE TRANSPORTER"/>
    <property type="match status" value="1"/>
</dbReference>
<dbReference type="CDD" id="cd17352">
    <property type="entry name" value="MFS_MCT_SLC16"/>
    <property type="match status" value="1"/>
</dbReference>
<feature type="compositionally biased region" description="Low complexity" evidence="3">
    <location>
        <begin position="24"/>
        <end position="37"/>
    </location>
</feature>
<dbReference type="InterPro" id="IPR050327">
    <property type="entry name" value="Proton-linked_MCT"/>
</dbReference>
<feature type="transmembrane region" description="Helical" evidence="4">
    <location>
        <begin position="381"/>
        <end position="400"/>
    </location>
</feature>
<dbReference type="Gene3D" id="1.20.1250.20">
    <property type="entry name" value="MFS general substrate transporter like domains"/>
    <property type="match status" value="2"/>
</dbReference>